<protein>
    <submittedName>
        <fullName evidence="1">Uncharacterized protein</fullName>
    </submittedName>
</protein>
<accession>A0A4Y2KC62</accession>
<proteinExistence type="predicted"/>
<name>A0A4Y2KC62_ARAVE</name>
<dbReference type="EMBL" id="BGPR01114038">
    <property type="protein sequence ID" value="GBM99824.1"/>
    <property type="molecule type" value="Genomic_DNA"/>
</dbReference>
<gene>
    <name evidence="1" type="ORF">AVEN_6688_1</name>
</gene>
<evidence type="ECO:0000313" key="1">
    <source>
        <dbReference type="EMBL" id="GBM99824.1"/>
    </source>
</evidence>
<sequence>MRRKGVDGFSVETPGLLTDPVPITPSSDSLTDALTAISHVVIRRFIHSRNHGTVGHNVSFPRACQDIDVYAFRLLTLTPPKYGAACETLPSLHLFHAAINL</sequence>
<reference evidence="1 2" key="1">
    <citation type="journal article" date="2019" name="Sci. Rep.">
        <title>Orb-weaving spider Araneus ventricosus genome elucidates the spidroin gene catalogue.</title>
        <authorList>
            <person name="Kono N."/>
            <person name="Nakamura H."/>
            <person name="Ohtoshi R."/>
            <person name="Moran D.A.P."/>
            <person name="Shinohara A."/>
            <person name="Yoshida Y."/>
            <person name="Fujiwara M."/>
            <person name="Mori M."/>
            <person name="Tomita M."/>
            <person name="Arakawa K."/>
        </authorList>
    </citation>
    <scope>NUCLEOTIDE SEQUENCE [LARGE SCALE GENOMIC DNA]</scope>
</reference>
<dbReference type="AlphaFoldDB" id="A0A4Y2KC62"/>
<evidence type="ECO:0000313" key="2">
    <source>
        <dbReference type="Proteomes" id="UP000499080"/>
    </source>
</evidence>
<comment type="caution">
    <text evidence="1">The sequence shown here is derived from an EMBL/GenBank/DDBJ whole genome shotgun (WGS) entry which is preliminary data.</text>
</comment>
<dbReference type="Proteomes" id="UP000499080">
    <property type="component" value="Unassembled WGS sequence"/>
</dbReference>
<organism evidence="1 2">
    <name type="scientific">Araneus ventricosus</name>
    <name type="common">Orbweaver spider</name>
    <name type="synonym">Epeira ventricosa</name>
    <dbReference type="NCBI Taxonomy" id="182803"/>
    <lineage>
        <taxon>Eukaryota</taxon>
        <taxon>Metazoa</taxon>
        <taxon>Ecdysozoa</taxon>
        <taxon>Arthropoda</taxon>
        <taxon>Chelicerata</taxon>
        <taxon>Arachnida</taxon>
        <taxon>Araneae</taxon>
        <taxon>Araneomorphae</taxon>
        <taxon>Entelegynae</taxon>
        <taxon>Araneoidea</taxon>
        <taxon>Araneidae</taxon>
        <taxon>Araneus</taxon>
    </lineage>
</organism>
<keyword evidence="2" id="KW-1185">Reference proteome</keyword>